<dbReference type="RefSeq" id="WP_198735177.1">
    <property type="nucleotide sequence ID" value="NZ_JAEIOT010000004.1"/>
</dbReference>
<dbReference type="Proteomes" id="UP000625574">
    <property type="component" value="Unassembled WGS sequence"/>
</dbReference>
<evidence type="ECO:0008006" key="3">
    <source>
        <dbReference type="Google" id="ProtNLM"/>
    </source>
</evidence>
<comment type="caution">
    <text evidence="1">The sequence shown here is derived from an EMBL/GenBank/DDBJ whole genome shotgun (WGS) entry which is preliminary data.</text>
</comment>
<gene>
    <name evidence="1" type="ORF">JDV76_01995</name>
</gene>
<organism evidence="1 2">
    <name type="scientific">Corynebacterium marambiense</name>
    <dbReference type="NCBI Taxonomy" id="2765364"/>
    <lineage>
        <taxon>Bacteria</taxon>
        <taxon>Bacillati</taxon>
        <taxon>Actinomycetota</taxon>
        <taxon>Actinomycetes</taxon>
        <taxon>Mycobacteriales</taxon>
        <taxon>Corynebacteriaceae</taxon>
        <taxon>Corynebacterium</taxon>
    </lineage>
</organism>
<accession>A0ABS0VTV7</accession>
<evidence type="ECO:0000313" key="1">
    <source>
        <dbReference type="EMBL" id="MBI8999749.1"/>
    </source>
</evidence>
<sequence>MALKDTMRTKKGEKKAAVADTFVAPEKPEPGKRTTVYLPVDVHRAARLYTVGNGMSLSGLVERLLVEHLESEGVAIGDRP</sequence>
<keyword evidence="2" id="KW-1185">Reference proteome</keyword>
<protein>
    <recommendedName>
        <fullName evidence="3">CopG family transcriptional regulator</fullName>
    </recommendedName>
</protein>
<dbReference type="SUPFAM" id="SSF47598">
    <property type="entry name" value="Ribbon-helix-helix"/>
    <property type="match status" value="1"/>
</dbReference>
<reference evidence="1 2" key="1">
    <citation type="submission" date="2020-12" db="EMBL/GenBank/DDBJ databases">
        <title>Genome public.</title>
        <authorList>
            <person name="Sun Q."/>
        </authorList>
    </citation>
    <scope>NUCLEOTIDE SEQUENCE [LARGE SCALE GENOMIC DNA]</scope>
    <source>
        <strain evidence="1 2">CCM 8864</strain>
    </source>
</reference>
<name>A0ABS0VTV7_9CORY</name>
<proteinExistence type="predicted"/>
<dbReference type="InterPro" id="IPR010985">
    <property type="entry name" value="Ribbon_hlx_hlx"/>
</dbReference>
<dbReference type="EMBL" id="JAEIOT010000004">
    <property type="protein sequence ID" value="MBI8999749.1"/>
    <property type="molecule type" value="Genomic_DNA"/>
</dbReference>
<evidence type="ECO:0000313" key="2">
    <source>
        <dbReference type="Proteomes" id="UP000625574"/>
    </source>
</evidence>